<gene>
    <name evidence="1" type="ORF">R3Q15_01585</name>
</gene>
<dbReference type="RefSeq" id="WP_191834387.1">
    <property type="nucleotide sequence ID" value="NZ_CP091855.1"/>
</dbReference>
<reference evidence="1" key="1">
    <citation type="submission" date="2023-10" db="EMBL/GenBank/DDBJ databases">
        <title>Development of a sustainable strategy for remediation of hydrocarbon-contaminated territories based on the waste exchange concept.</title>
        <authorList>
            <person name="Krivoruchko A."/>
        </authorList>
    </citation>
    <scope>NUCLEOTIDE SEQUENCE</scope>
    <source>
        <strain evidence="1">IEGM 1279</strain>
    </source>
</reference>
<dbReference type="PANTHER" id="PTHR39683:SF4">
    <property type="entry name" value="COENZYME Q-BINDING PROTEIN COQ10 START DOMAIN-CONTAINING PROTEIN"/>
    <property type="match status" value="1"/>
</dbReference>
<proteinExistence type="predicted"/>
<dbReference type="Proteomes" id="UP001185922">
    <property type="component" value="Unassembled WGS sequence"/>
</dbReference>
<dbReference type="InterPro" id="IPR023393">
    <property type="entry name" value="START-like_dom_sf"/>
</dbReference>
<dbReference type="Pfam" id="PF10604">
    <property type="entry name" value="Polyketide_cyc2"/>
    <property type="match status" value="1"/>
</dbReference>
<protein>
    <submittedName>
        <fullName evidence="1">SRPBCC family protein</fullName>
    </submittedName>
</protein>
<accession>A0AAE4R462</accession>
<name>A0AAE4R462_9ACTN</name>
<dbReference type="AlphaFoldDB" id="A0AAE4R462"/>
<dbReference type="EMBL" id="JAWLKH010000001">
    <property type="protein sequence ID" value="MDV6310601.1"/>
    <property type="molecule type" value="Genomic_DNA"/>
</dbReference>
<evidence type="ECO:0000313" key="1">
    <source>
        <dbReference type="EMBL" id="MDV6310601.1"/>
    </source>
</evidence>
<sequence length="145" mass="16107">MPTDRASQTVEVGAPLETVLATLRDLESQPEWIPEILEAEVLETDPKTGLPRTARFKASATVGTDSYTLTYEHRDDGMSWSMLEGRMQTGQEGRYQLDATGPDTTSVTYELTIHHNLPLPGFVRKRVIKGLVDSTLTGLTKRFAK</sequence>
<dbReference type="Gene3D" id="3.30.530.20">
    <property type="match status" value="1"/>
</dbReference>
<evidence type="ECO:0000313" key="2">
    <source>
        <dbReference type="Proteomes" id="UP001185922"/>
    </source>
</evidence>
<organism evidence="1 2">
    <name type="scientific">Gordonia amicalis</name>
    <dbReference type="NCBI Taxonomy" id="89053"/>
    <lineage>
        <taxon>Bacteria</taxon>
        <taxon>Bacillati</taxon>
        <taxon>Actinomycetota</taxon>
        <taxon>Actinomycetes</taxon>
        <taxon>Mycobacteriales</taxon>
        <taxon>Gordoniaceae</taxon>
        <taxon>Gordonia</taxon>
    </lineage>
</organism>
<dbReference type="SUPFAM" id="SSF55961">
    <property type="entry name" value="Bet v1-like"/>
    <property type="match status" value="1"/>
</dbReference>
<dbReference type="GeneID" id="77173111"/>
<dbReference type="PANTHER" id="PTHR39683">
    <property type="entry name" value="CONSERVED PROTEIN TB16.3"/>
    <property type="match status" value="1"/>
</dbReference>
<comment type="caution">
    <text evidence="1">The sequence shown here is derived from an EMBL/GenBank/DDBJ whole genome shotgun (WGS) entry which is preliminary data.</text>
</comment>
<dbReference type="InterPro" id="IPR019587">
    <property type="entry name" value="Polyketide_cyclase/dehydratase"/>
</dbReference>